<organism evidence="5 6">
    <name type="scientific">Cladophialophora immunda</name>
    <dbReference type="NCBI Taxonomy" id="569365"/>
    <lineage>
        <taxon>Eukaryota</taxon>
        <taxon>Fungi</taxon>
        <taxon>Dikarya</taxon>
        <taxon>Ascomycota</taxon>
        <taxon>Pezizomycotina</taxon>
        <taxon>Eurotiomycetes</taxon>
        <taxon>Chaetothyriomycetidae</taxon>
        <taxon>Chaetothyriales</taxon>
        <taxon>Herpotrichiellaceae</taxon>
        <taxon>Cladophialophora</taxon>
    </lineage>
</organism>
<feature type="active site" description="Nucleophile" evidence="2">
    <location>
        <position position="50"/>
    </location>
</feature>
<evidence type="ECO:0000256" key="1">
    <source>
        <dbReference type="ARBA" id="ARBA00023098"/>
    </source>
</evidence>
<dbReference type="EMBL" id="KN847045">
    <property type="protein sequence ID" value="KIW24829.1"/>
    <property type="molecule type" value="Genomic_DNA"/>
</dbReference>
<accession>A0A0D2CMN4</accession>
<dbReference type="GO" id="GO:0047499">
    <property type="term" value="F:calcium-independent phospholipase A2 activity"/>
    <property type="evidence" value="ECO:0007669"/>
    <property type="project" value="TreeGrafter"/>
</dbReference>
<dbReference type="CDD" id="cd07199">
    <property type="entry name" value="Pat17_PNPLA8_PNPLA9_like"/>
    <property type="match status" value="1"/>
</dbReference>
<feature type="short sequence motif" description="GXGXXG" evidence="2">
    <location>
        <begin position="14"/>
        <end position="19"/>
    </location>
</feature>
<dbReference type="GO" id="GO:0019369">
    <property type="term" value="P:arachidonate metabolic process"/>
    <property type="evidence" value="ECO:0007669"/>
    <property type="project" value="TreeGrafter"/>
</dbReference>
<name>A0A0D2CMN4_9EURO</name>
<reference evidence="5 6" key="1">
    <citation type="submission" date="2015-01" db="EMBL/GenBank/DDBJ databases">
        <title>The Genome Sequence of Cladophialophora immunda CBS83496.</title>
        <authorList>
            <consortium name="The Broad Institute Genomics Platform"/>
            <person name="Cuomo C."/>
            <person name="de Hoog S."/>
            <person name="Gorbushina A."/>
            <person name="Stielow B."/>
            <person name="Teixiera M."/>
            <person name="Abouelleil A."/>
            <person name="Chapman S.B."/>
            <person name="Priest M."/>
            <person name="Young S.K."/>
            <person name="Wortman J."/>
            <person name="Nusbaum C."/>
            <person name="Birren B."/>
        </authorList>
    </citation>
    <scope>NUCLEOTIDE SEQUENCE [LARGE SCALE GENOMIC DNA]</scope>
    <source>
        <strain evidence="5 6">CBS 83496</strain>
    </source>
</reference>
<evidence type="ECO:0000259" key="4">
    <source>
        <dbReference type="PROSITE" id="PS51635"/>
    </source>
</evidence>
<dbReference type="PANTHER" id="PTHR24185:SF8">
    <property type="entry name" value="PNPLA DOMAIN-CONTAINING PROTEIN"/>
    <property type="match status" value="1"/>
</dbReference>
<feature type="short sequence motif" description="DGA/G" evidence="2">
    <location>
        <begin position="211"/>
        <end position="213"/>
    </location>
</feature>
<dbReference type="InterPro" id="IPR016035">
    <property type="entry name" value="Acyl_Trfase/lysoPLipase"/>
</dbReference>
<feature type="short sequence motif" description="GXSXG" evidence="2">
    <location>
        <begin position="48"/>
        <end position="52"/>
    </location>
</feature>
<dbReference type="PROSITE" id="PS51635">
    <property type="entry name" value="PNPLA"/>
    <property type="match status" value="1"/>
</dbReference>
<dbReference type="RefSeq" id="XP_016245045.1">
    <property type="nucleotide sequence ID" value="XM_016397854.1"/>
</dbReference>
<keyword evidence="6" id="KW-1185">Reference proteome</keyword>
<feature type="region of interest" description="Disordered" evidence="3">
    <location>
        <begin position="356"/>
        <end position="377"/>
    </location>
</feature>
<dbReference type="STRING" id="569365.A0A0D2CMN4"/>
<dbReference type="GO" id="GO:0016042">
    <property type="term" value="P:lipid catabolic process"/>
    <property type="evidence" value="ECO:0007669"/>
    <property type="project" value="UniProtKB-UniRule"/>
</dbReference>
<dbReference type="OrthoDB" id="4161391at2759"/>
<dbReference type="Pfam" id="PF01734">
    <property type="entry name" value="Patatin"/>
    <property type="match status" value="1"/>
</dbReference>
<dbReference type="PANTHER" id="PTHR24185">
    <property type="entry name" value="CALCIUM-INDEPENDENT PHOSPHOLIPASE A2-GAMMA"/>
    <property type="match status" value="1"/>
</dbReference>
<evidence type="ECO:0000256" key="2">
    <source>
        <dbReference type="PROSITE-ProRule" id="PRU01161"/>
    </source>
</evidence>
<dbReference type="AlphaFoldDB" id="A0A0D2CMN4"/>
<evidence type="ECO:0000313" key="5">
    <source>
        <dbReference type="EMBL" id="KIW24829.1"/>
    </source>
</evidence>
<dbReference type="HOGENOM" id="CLU_733627_0_0_1"/>
<evidence type="ECO:0000256" key="3">
    <source>
        <dbReference type="SAM" id="MobiDB-lite"/>
    </source>
</evidence>
<protein>
    <recommendedName>
        <fullName evidence="4">PNPLA domain-containing protein</fullName>
    </recommendedName>
</protein>
<dbReference type="Proteomes" id="UP000054466">
    <property type="component" value="Unassembled WGS sequence"/>
</dbReference>
<dbReference type="SUPFAM" id="SSF52151">
    <property type="entry name" value="FabD/lysophospholipase-like"/>
    <property type="match status" value="1"/>
</dbReference>
<gene>
    <name evidence="5" type="ORF">PV07_10519</name>
</gene>
<dbReference type="Gene3D" id="3.40.1090.10">
    <property type="entry name" value="Cytosolic phospholipase A2 catalytic domain"/>
    <property type="match status" value="1"/>
</dbReference>
<keyword evidence="2" id="KW-0378">Hydrolase</keyword>
<dbReference type="GeneID" id="27349713"/>
<dbReference type="InterPro" id="IPR002641">
    <property type="entry name" value="PNPLA_dom"/>
</dbReference>
<keyword evidence="2" id="KW-0442">Lipid degradation</keyword>
<dbReference type="GO" id="GO:0016020">
    <property type="term" value="C:membrane"/>
    <property type="evidence" value="ECO:0007669"/>
    <property type="project" value="TreeGrafter"/>
</dbReference>
<sequence length="377" mass="42545">MPPTVEPNIAAIDGGGVRGLVALVLLKRLQAALDTGHHIREYFDYFIGTSAGGLIVLDHVVCQSSLDSSIKRFEALSNRIFPKRAYGFMPIFQRLIHWLVWWVSDNKYDSGTLEDVVQEAFGVRQRLFDFASQHQSGIKVAVTASTVSSSQLRLFTNYNGVARDRQGKGYAILRPPDPSGEPHLWEIARCAAAAPSYFRPKVIKHFGALQDGGITDNNPTEKALWELGCIWPDPLDHDSELYRGIWLDGFVPRILRAFLSSPSLDADNSWAALSNRLHDDVRERFHRLTLEFADELPELDDTSQIPRLIQIATHSPLDLDEEKRKLWASRFFFELHSKPERVCDYYKMWVFQKGSGVRSPAAGPPGSHDFGAWTRQA</sequence>
<feature type="domain" description="PNPLA" evidence="4">
    <location>
        <begin position="10"/>
        <end position="224"/>
    </location>
</feature>
<evidence type="ECO:0000313" key="6">
    <source>
        <dbReference type="Proteomes" id="UP000054466"/>
    </source>
</evidence>
<proteinExistence type="predicted"/>
<feature type="active site" description="Proton acceptor" evidence="2">
    <location>
        <position position="211"/>
    </location>
</feature>
<dbReference type="GO" id="GO:0046486">
    <property type="term" value="P:glycerolipid metabolic process"/>
    <property type="evidence" value="ECO:0007669"/>
    <property type="project" value="UniProtKB-ARBA"/>
</dbReference>
<dbReference type="VEuPathDB" id="FungiDB:PV07_10519"/>
<keyword evidence="1 2" id="KW-0443">Lipid metabolism</keyword>